<keyword evidence="4" id="KW-1185">Reference proteome</keyword>
<dbReference type="PROSITE" id="PS51257">
    <property type="entry name" value="PROKAR_LIPOPROTEIN"/>
    <property type="match status" value="1"/>
</dbReference>
<dbReference type="Pfam" id="PF01261">
    <property type="entry name" value="AP_endonuc_2"/>
    <property type="match status" value="1"/>
</dbReference>
<gene>
    <name evidence="3" type="ORF">GS399_10450</name>
</gene>
<reference evidence="3 4" key="1">
    <citation type="submission" date="2019-11" db="EMBL/GenBank/DDBJ databases">
        <title>Pedobacter sp. HMF7647 Genome sequencing and assembly.</title>
        <authorList>
            <person name="Kang H."/>
            <person name="Kim H."/>
            <person name="Joh K."/>
        </authorList>
    </citation>
    <scope>NUCLEOTIDE SEQUENCE [LARGE SCALE GENOMIC DNA]</scope>
    <source>
        <strain evidence="3 4">HMF7647</strain>
    </source>
</reference>
<dbReference type="InterPro" id="IPR013022">
    <property type="entry name" value="Xyl_isomerase-like_TIM-brl"/>
</dbReference>
<feature type="signal peptide" evidence="1">
    <location>
        <begin position="1"/>
        <end position="24"/>
    </location>
</feature>
<evidence type="ECO:0000313" key="4">
    <source>
        <dbReference type="Proteomes" id="UP000466586"/>
    </source>
</evidence>
<feature type="chain" id="PRO_5029514211" evidence="1">
    <location>
        <begin position="25"/>
        <end position="293"/>
    </location>
</feature>
<dbReference type="PANTHER" id="PTHR12110">
    <property type="entry name" value="HYDROXYPYRUVATE ISOMERASE"/>
    <property type="match status" value="1"/>
</dbReference>
<dbReference type="InterPro" id="IPR036237">
    <property type="entry name" value="Xyl_isomerase-like_sf"/>
</dbReference>
<dbReference type="PANTHER" id="PTHR12110:SF41">
    <property type="entry name" value="INOSOSE DEHYDRATASE"/>
    <property type="match status" value="1"/>
</dbReference>
<dbReference type="EMBL" id="WVHT01000004">
    <property type="protein sequence ID" value="MXV51390.1"/>
    <property type="molecule type" value="Genomic_DNA"/>
</dbReference>
<protein>
    <submittedName>
        <fullName evidence="3">TIM barrel protein</fullName>
    </submittedName>
</protein>
<name>A0A7K1YAD2_9SPHI</name>
<keyword evidence="1" id="KW-0732">Signal</keyword>
<feature type="domain" description="Xylose isomerase-like TIM barrel" evidence="2">
    <location>
        <begin position="52"/>
        <end position="267"/>
    </location>
</feature>
<proteinExistence type="predicted"/>
<sequence>MKRRKFLKYSVTMVAAAACSTSFADNRQPYALGLQLYTIRDALSKDVKGTLKKISEYGYREVEIYGYDGKFYGYDPSDFKTLLNDLNLKSPSGHFDLNKFFTPGSGNEELVRYTDLCISGAEKLGQTYIVWPWLDPSMRDAESFKKLIDQLNLIGERITAAGLKFAYHNHNFEFVDHDGLMLYDLLLQRTDPAIVRLELDLYWASYMKQDLTELFRKNPGRFELWHLKDRDRKDPDLHTFMGNGDIDFQAILPLAHAAGVRHMYVEQGNNYIPNDMACVQKSAKYVKEYLLKG</sequence>
<evidence type="ECO:0000313" key="3">
    <source>
        <dbReference type="EMBL" id="MXV51390.1"/>
    </source>
</evidence>
<evidence type="ECO:0000256" key="1">
    <source>
        <dbReference type="SAM" id="SignalP"/>
    </source>
</evidence>
<evidence type="ECO:0000259" key="2">
    <source>
        <dbReference type="Pfam" id="PF01261"/>
    </source>
</evidence>
<accession>A0A7K1YAD2</accession>
<dbReference type="Gene3D" id="3.20.20.150">
    <property type="entry name" value="Divalent-metal-dependent TIM barrel enzymes"/>
    <property type="match status" value="1"/>
</dbReference>
<dbReference type="InterPro" id="IPR050312">
    <property type="entry name" value="IolE/XylAMocC-like"/>
</dbReference>
<comment type="caution">
    <text evidence="3">The sequence shown here is derived from an EMBL/GenBank/DDBJ whole genome shotgun (WGS) entry which is preliminary data.</text>
</comment>
<dbReference type="Proteomes" id="UP000466586">
    <property type="component" value="Unassembled WGS sequence"/>
</dbReference>
<dbReference type="AlphaFoldDB" id="A0A7K1YAD2"/>
<dbReference type="RefSeq" id="WP_160844561.1">
    <property type="nucleotide sequence ID" value="NZ_WVHT01000004.1"/>
</dbReference>
<dbReference type="SUPFAM" id="SSF51658">
    <property type="entry name" value="Xylose isomerase-like"/>
    <property type="match status" value="1"/>
</dbReference>
<organism evidence="3 4">
    <name type="scientific">Hufsiella arboris</name>
    <dbReference type="NCBI Taxonomy" id="2695275"/>
    <lineage>
        <taxon>Bacteria</taxon>
        <taxon>Pseudomonadati</taxon>
        <taxon>Bacteroidota</taxon>
        <taxon>Sphingobacteriia</taxon>
        <taxon>Sphingobacteriales</taxon>
        <taxon>Sphingobacteriaceae</taxon>
        <taxon>Hufsiella</taxon>
    </lineage>
</organism>